<accession>A0A3N2BZB3</accession>
<dbReference type="AlphaFoldDB" id="A0A3N2BZB3"/>
<gene>
    <name evidence="1" type="ORF">EDD42_0618</name>
</gene>
<dbReference type="EMBL" id="RKHL01000001">
    <property type="protein sequence ID" value="ROR80577.1"/>
    <property type="molecule type" value="Genomic_DNA"/>
</dbReference>
<proteinExistence type="predicted"/>
<comment type="caution">
    <text evidence="1">The sequence shown here is derived from an EMBL/GenBank/DDBJ whole genome shotgun (WGS) entry which is preliminary data.</text>
</comment>
<evidence type="ECO:0000313" key="1">
    <source>
        <dbReference type="EMBL" id="ROR80577.1"/>
    </source>
</evidence>
<reference evidence="1 2" key="1">
    <citation type="submission" date="2018-11" db="EMBL/GenBank/DDBJ databases">
        <title>Sequencing the genomes of 1000 actinobacteria strains.</title>
        <authorList>
            <person name="Klenk H.-P."/>
        </authorList>
    </citation>
    <scope>NUCLEOTIDE SEQUENCE [LARGE SCALE GENOMIC DNA]</scope>
    <source>
        <strain evidence="1 2">DSM 14012</strain>
    </source>
</reference>
<dbReference type="RefSeq" id="WP_085511930.1">
    <property type="nucleotide sequence ID" value="NZ_FXAP01000003.1"/>
</dbReference>
<dbReference type="Proteomes" id="UP000266915">
    <property type="component" value="Unassembled WGS sequence"/>
</dbReference>
<evidence type="ECO:0000313" key="2">
    <source>
        <dbReference type="Proteomes" id="UP000266915"/>
    </source>
</evidence>
<name>A0A3N2BZB3_9MICO</name>
<keyword evidence="2" id="KW-1185">Reference proteome</keyword>
<organism evidence="1 2">
    <name type="scientific">Plantibacter flavus</name>
    <dbReference type="NCBI Taxonomy" id="150123"/>
    <lineage>
        <taxon>Bacteria</taxon>
        <taxon>Bacillati</taxon>
        <taxon>Actinomycetota</taxon>
        <taxon>Actinomycetes</taxon>
        <taxon>Micrococcales</taxon>
        <taxon>Microbacteriaceae</taxon>
        <taxon>Plantibacter</taxon>
    </lineage>
</organism>
<sequence length="139" mass="15117">MLGRKTFEQREVDQAKTMIAALVAGRETLAEAGADPAALAVVDPEFFTGLTLVLDRPFVHRVRSVLGKGPGALNELELIVASILDRDRVFTVGTVLQYAERTSFTGLVPGETIRLSAEQFERLAVGVFAELEELFVEAV</sequence>
<protein>
    <submittedName>
        <fullName evidence="1">Uncharacterized protein</fullName>
    </submittedName>
</protein>